<evidence type="ECO:0000313" key="8">
    <source>
        <dbReference type="Proteomes" id="UP000595894"/>
    </source>
</evidence>
<evidence type="ECO:0000256" key="4">
    <source>
        <dbReference type="ARBA" id="ARBA00022827"/>
    </source>
</evidence>
<dbReference type="AlphaFoldDB" id="A0A974NXI4"/>
<dbReference type="GO" id="GO:0046168">
    <property type="term" value="P:glycerol-3-phosphate catabolic process"/>
    <property type="evidence" value="ECO:0007669"/>
    <property type="project" value="TreeGrafter"/>
</dbReference>
<proteinExistence type="inferred from homology"/>
<dbReference type="Proteomes" id="UP000595894">
    <property type="component" value="Chromosome"/>
</dbReference>
<keyword evidence="5 7" id="KW-0560">Oxidoreductase</keyword>
<dbReference type="PRINTS" id="PR01001">
    <property type="entry name" value="FADG3PDH"/>
</dbReference>
<keyword evidence="3" id="KW-0285">Flavoprotein</keyword>
<dbReference type="PANTHER" id="PTHR11985">
    <property type="entry name" value="GLYCEROL-3-PHOSPHATE DEHYDROGENASE"/>
    <property type="match status" value="1"/>
</dbReference>
<dbReference type="KEGG" id="sari:H5J25_05950"/>
<dbReference type="InterPro" id="IPR038299">
    <property type="entry name" value="DAO_C_sf"/>
</dbReference>
<keyword evidence="8" id="KW-1185">Reference proteome</keyword>
<evidence type="ECO:0000256" key="2">
    <source>
        <dbReference type="ARBA" id="ARBA00007330"/>
    </source>
</evidence>
<evidence type="ECO:0000256" key="1">
    <source>
        <dbReference type="ARBA" id="ARBA00001974"/>
    </source>
</evidence>
<dbReference type="PANTHER" id="PTHR11985:SF15">
    <property type="entry name" value="GLYCEROL-3-PHOSPHATE DEHYDROGENASE, MITOCHONDRIAL"/>
    <property type="match status" value="1"/>
</dbReference>
<dbReference type="Gene3D" id="3.30.9.10">
    <property type="entry name" value="D-Amino Acid Oxidase, subunit A, domain 2"/>
    <property type="match status" value="1"/>
</dbReference>
<organism evidence="7 8">
    <name type="scientific">Sphingomonas aliaeris</name>
    <dbReference type="NCBI Taxonomy" id="2759526"/>
    <lineage>
        <taxon>Bacteria</taxon>
        <taxon>Pseudomonadati</taxon>
        <taxon>Pseudomonadota</taxon>
        <taxon>Alphaproteobacteria</taxon>
        <taxon>Sphingomonadales</taxon>
        <taxon>Sphingomonadaceae</taxon>
        <taxon>Sphingomonas</taxon>
    </lineage>
</organism>
<dbReference type="Gene3D" id="3.50.50.60">
    <property type="entry name" value="FAD/NAD(P)-binding domain"/>
    <property type="match status" value="1"/>
</dbReference>
<name>A0A974NXI4_9SPHN</name>
<dbReference type="Gene3D" id="1.10.8.870">
    <property type="entry name" value="Alpha-glycerophosphate oxidase, cap domain"/>
    <property type="match status" value="1"/>
</dbReference>
<dbReference type="InterPro" id="IPR036188">
    <property type="entry name" value="FAD/NAD-bd_sf"/>
</dbReference>
<dbReference type="NCBIfam" id="NF008899">
    <property type="entry name" value="PRK12266.1"/>
    <property type="match status" value="1"/>
</dbReference>
<dbReference type="SUPFAM" id="SSF51905">
    <property type="entry name" value="FAD/NAD(P)-binding domain"/>
    <property type="match status" value="1"/>
</dbReference>
<comment type="similarity">
    <text evidence="2">Belongs to the FAD-dependent glycerol-3-phosphate dehydrogenase family.</text>
</comment>
<dbReference type="NCBIfam" id="NF009906">
    <property type="entry name" value="PRK13369.1"/>
    <property type="match status" value="1"/>
</dbReference>
<protein>
    <submittedName>
        <fullName evidence="7">Glycerol-3-phosphate dehydrogenase</fullName>
        <ecNumber evidence="7">1.1.5.3</ecNumber>
    </submittedName>
</protein>
<dbReference type="GO" id="GO:0004368">
    <property type="term" value="F:glycerol-3-phosphate dehydrogenase (quinone) activity"/>
    <property type="evidence" value="ECO:0007669"/>
    <property type="project" value="UniProtKB-EC"/>
</dbReference>
<keyword evidence="4" id="KW-0274">FAD</keyword>
<evidence type="ECO:0000256" key="3">
    <source>
        <dbReference type="ARBA" id="ARBA00022630"/>
    </source>
</evidence>
<feature type="domain" description="FAD dependent oxidoreductase" evidence="6">
    <location>
        <begin position="4"/>
        <end position="350"/>
    </location>
</feature>
<evidence type="ECO:0000313" key="7">
    <source>
        <dbReference type="EMBL" id="QQV78869.1"/>
    </source>
</evidence>
<sequence>MTYDILIIGGGINGCAIAREASLLGLKVMLVERDDLAGHTSSASTKLIHGGLRYLEYYDFKLVAEALRERERLVKAAPHIIRPMQFVLPHENAVRPWWMVRIGLYLYDFLGGKMSLPRSRGLRKSDTLYAAPLKHGGSGFVYSDAFVDDSRLTVLNAIDAADNGADVAVGVAVESARREGGIWRATLSDWRTVEARAIVNAAGPWVHQMLGSLGVNASSNVRLVKGSHIVVPKLFEGSHSYILQQPDRRIVFAIPYQGDFTEIGTTDVPVDAPEDARIDDDEIAYLCEAVNRHFTTQITTADVTSTWSGVRPLYDDGASEAKAVTRDYVLELDANGPALLSIFGGKITTARHLAEEAMEKLAPSMGFRAHPVSRARVFPGGAIADFDTFHAQVVATWPFLGEARSLRMAHAYGQMLAEMLGGITDEAALGPNLGGGVTEVEARWLHDREWARTADDVLKRRSKVGLHLSAAETAAFEARWNAMFPREPSYA</sequence>
<gene>
    <name evidence="7" type="primary">glpD</name>
    <name evidence="7" type="ORF">H5J25_05950</name>
</gene>
<dbReference type="EC" id="1.1.5.3" evidence="7"/>
<dbReference type="EMBL" id="CP061035">
    <property type="protein sequence ID" value="QQV78869.1"/>
    <property type="molecule type" value="Genomic_DNA"/>
</dbReference>
<reference evidence="8" key="1">
    <citation type="submission" date="2020-09" db="EMBL/GenBank/DDBJ databases">
        <title>Sphingomonas sp., a new species isolated from pork steak.</title>
        <authorList>
            <person name="Heidler von Heilborn D."/>
        </authorList>
    </citation>
    <scope>NUCLEOTIDE SEQUENCE [LARGE SCALE GENOMIC DNA]</scope>
</reference>
<comment type="cofactor">
    <cofactor evidence="1">
        <name>FAD</name>
        <dbReference type="ChEBI" id="CHEBI:57692"/>
    </cofactor>
</comment>
<dbReference type="InterPro" id="IPR006076">
    <property type="entry name" value="FAD-dep_OxRdtase"/>
</dbReference>
<dbReference type="Pfam" id="PF01266">
    <property type="entry name" value="DAO"/>
    <property type="match status" value="1"/>
</dbReference>
<evidence type="ECO:0000259" key="6">
    <source>
        <dbReference type="Pfam" id="PF01266"/>
    </source>
</evidence>
<accession>A0A974NXI4</accession>
<dbReference type="InterPro" id="IPR000447">
    <property type="entry name" value="G3P_DH_FAD-dep"/>
</dbReference>
<evidence type="ECO:0000256" key="5">
    <source>
        <dbReference type="ARBA" id="ARBA00023002"/>
    </source>
</evidence>